<feature type="compositionally biased region" description="Pro residues" evidence="1">
    <location>
        <begin position="212"/>
        <end position="223"/>
    </location>
</feature>
<feature type="region of interest" description="Disordered" evidence="1">
    <location>
        <begin position="197"/>
        <end position="229"/>
    </location>
</feature>
<name>A0AAW2PZS5_SESRA</name>
<evidence type="ECO:0000313" key="2">
    <source>
        <dbReference type="EMBL" id="KAL0360949.1"/>
    </source>
</evidence>
<dbReference type="PANTHER" id="PTHR37610">
    <property type="entry name" value="CCHC-TYPE DOMAIN-CONTAINING PROTEIN"/>
    <property type="match status" value="1"/>
</dbReference>
<sequence length="284" mass="31211">MTTNQTEAAEIVAARTNRQVIPESLQLHGSDHPDLEQRYGGCKGPQLYQLQRAITSLSQGNATVGNYFTNLVKLWEELEVLMPTPRCTCNGCTCGASKAVADLASFTQLMQFLIGLGNDFDHIHGTLDWYKEMIEQPKKEQGVARGKLLVSWIVDTGATDFVPSIHNISVHLRDEPDHIPLPLPISKPISDDTLEIPTTPTMFPASSNHISPLPPSDPPPLPLRKPQRQSTKPAWMADYVCHCTSCASAHCTPSSFAPAHISFVAQLSSTQEPQTYLQASKDEK</sequence>
<reference evidence="2" key="2">
    <citation type="journal article" date="2024" name="Plant">
        <title>Genomic evolution and insights into agronomic trait innovations of Sesamum species.</title>
        <authorList>
            <person name="Miao H."/>
            <person name="Wang L."/>
            <person name="Qu L."/>
            <person name="Liu H."/>
            <person name="Sun Y."/>
            <person name="Le M."/>
            <person name="Wang Q."/>
            <person name="Wei S."/>
            <person name="Zheng Y."/>
            <person name="Lin W."/>
            <person name="Duan Y."/>
            <person name="Cao H."/>
            <person name="Xiong S."/>
            <person name="Wang X."/>
            <person name="Wei L."/>
            <person name="Li C."/>
            <person name="Ma Q."/>
            <person name="Ju M."/>
            <person name="Zhao R."/>
            <person name="Li G."/>
            <person name="Mu C."/>
            <person name="Tian Q."/>
            <person name="Mei H."/>
            <person name="Zhang T."/>
            <person name="Gao T."/>
            <person name="Zhang H."/>
        </authorList>
    </citation>
    <scope>NUCLEOTIDE SEQUENCE</scope>
    <source>
        <strain evidence="2">G02</strain>
    </source>
</reference>
<comment type="caution">
    <text evidence="2">The sequence shown here is derived from an EMBL/GenBank/DDBJ whole genome shotgun (WGS) entry which is preliminary data.</text>
</comment>
<protein>
    <recommendedName>
        <fullName evidence="3">Retrotransposon gag domain-containing protein</fullName>
    </recommendedName>
</protein>
<feature type="compositionally biased region" description="Polar residues" evidence="1">
    <location>
        <begin position="197"/>
        <end position="210"/>
    </location>
</feature>
<reference evidence="2" key="1">
    <citation type="submission" date="2020-06" db="EMBL/GenBank/DDBJ databases">
        <authorList>
            <person name="Li T."/>
            <person name="Hu X."/>
            <person name="Zhang T."/>
            <person name="Song X."/>
            <person name="Zhang H."/>
            <person name="Dai N."/>
            <person name="Sheng W."/>
            <person name="Hou X."/>
            <person name="Wei L."/>
        </authorList>
    </citation>
    <scope>NUCLEOTIDE SEQUENCE</scope>
    <source>
        <strain evidence="2">G02</strain>
        <tissue evidence="2">Leaf</tissue>
    </source>
</reference>
<evidence type="ECO:0000256" key="1">
    <source>
        <dbReference type="SAM" id="MobiDB-lite"/>
    </source>
</evidence>
<proteinExistence type="predicted"/>
<dbReference type="PANTHER" id="PTHR37610:SF40">
    <property type="entry name" value="OS01G0909600 PROTEIN"/>
    <property type="match status" value="1"/>
</dbReference>
<dbReference type="AlphaFoldDB" id="A0AAW2PZS5"/>
<dbReference type="EMBL" id="JACGWJ010000016">
    <property type="protein sequence ID" value="KAL0360949.1"/>
    <property type="molecule type" value="Genomic_DNA"/>
</dbReference>
<organism evidence="2">
    <name type="scientific">Sesamum radiatum</name>
    <name type="common">Black benniseed</name>
    <dbReference type="NCBI Taxonomy" id="300843"/>
    <lineage>
        <taxon>Eukaryota</taxon>
        <taxon>Viridiplantae</taxon>
        <taxon>Streptophyta</taxon>
        <taxon>Embryophyta</taxon>
        <taxon>Tracheophyta</taxon>
        <taxon>Spermatophyta</taxon>
        <taxon>Magnoliopsida</taxon>
        <taxon>eudicotyledons</taxon>
        <taxon>Gunneridae</taxon>
        <taxon>Pentapetalae</taxon>
        <taxon>asterids</taxon>
        <taxon>lamiids</taxon>
        <taxon>Lamiales</taxon>
        <taxon>Pedaliaceae</taxon>
        <taxon>Sesamum</taxon>
    </lineage>
</organism>
<evidence type="ECO:0008006" key="3">
    <source>
        <dbReference type="Google" id="ProtNLM"/>
    </source>
</evidence>
<gene>
    <name evidence="2" type="ORF">Sradi_3779400</name>
</gene>
<accession>A0AAW2PZS5</accession>